<keyword evidence="4" id="KW-0808">Transferase</keyword>
<keyword evidence="5" id="KW-0472">Membrane</keyword>
<dbReference type="GO" id="GO:0009247">
    <property type="term" value="P:glycolipid biosynthetic process"/>
    <property type="evidence" value="ECO:0007669"/>
    <property type="project" value="UniProtKB-ARBA"/>
</dbReference>
<accession>A3UB17</accession>
<dbReference type="eggNOG" id="COG1560">
    <property type="taxonomic scope" value="Bacteria"/>
</dbReference>
<keyword evidence="3" id="KW-0997">Cell inner membrane</keyword>
<dbReference type="Proteomes" id="UP000002297">
    <property type="component" value="Chromosome"/>
</dbReference>
<dbReference type="GO" id="GO:0005886">
    <property type="term" value="C:plasma membrane"/>
    <property type="evidence" value="ECO:0007669"/>
    <property type="project" value="UniProtKB-SubCell"/>
</dbReference>
<dbReference type="Pfam" id="PF03279">
    <property type="entry name" value="Lip_A_acyltrans"/>
    <property type="match status" value="1"/>
</dbReference>
<evidence type="ECO:0000256" key="2">
    <source>
        <dbReference type="ARBA" id="ARBA00022475"/>
    </source>
</evidence>
<dbReference type="PANTHER" id="PTHR30606:SF10">
    <property type="entry name" value="PHOSPHATIDYLINOSITOL MANNOSIDE ACYLTRANSFERASE"/>
    <property type="match status" value="1"/>
</dbReference>
<dbReference type="STRING" id="216432.CA2559_13223"/>
<dbReference type="KEGG" id="cat:CA2559_13223"/>
<evidence type="ECO:0000256" key="6">
    <source>
        <dbReference type="ARBA" id="ARBA00023315"/>
    </source>
</evidence>
<dbReference type="InterPro" id="IPR004960">
    <property type="entry name" value="LipA_acyltrans"/>
</dbReference>
<dbReference type="RefSeq" id="WP_013188384.1">
    <property type="nucleotide sequence ID" value="NC_014230.1"/>
</dbReference>
<dbReference type="GeneID" id="89454356"/>
<protein>
    <submittedName>
        <fullName evidence="7">Putative lipd A biosynthesis related exported protein</fullName>
    </submittedName>
</protein>
<gene>
    <name evidence="7" type="ordered locus">CA2559_13223</name>
</gene>
<dbReference type="GO" id="GO:0016746">
    <property type="term" value="F:acyltransferase activity"/>
    <property type="evidence" value="ECO:0007669"/>
    <property type="project" value="UniProtKB-KW"/>
</dbReference>
<evidence type="ECO:0000256" key="1">
    <source>
        <dbReference type="ARBA" id="ARBA00004533"/>
    </source>
</evidence>
<dbReference type="EMBL" id="CP002046">
    <property type="protein sequence ID" value="EAP87003.1"/>
    <property type="molecule type" value="Genomic_DNA"/>
</dbReference>
<dbReference type="OrthoDB" id="9801955at2"/>
<proteinExistence type="predicted"/>
<evidence type="ECO:0000313" key="7">
    <source>
        <dbReference type="EMBL" id="EAP87003.1"/>
    </source>
</evidence>
<dbReference type="PIRSF" id="PIRSF026649">
    <property type="entry name" value="MsbB"/>
    <property type="match status" value="1"/>
</dbReference>
<evidence type="ECO:0000256" key="3">
    <source>
        <dbReference type="ARBA" id="ARBA00022519"/>
    </source>
</evidence>
<name>A3UB17_CROAH</name>
<dbReference type="AlphaFoldDB" id="A3UB17"/>
<keyword evidence="2" id="KW-1003">Cell membrane</keyword>
<dbReference type="PANTHER" id="PTHR30606">
    <property type="entry name" value="LIPID A BIOSYNTHESIS LAUROYL ACYLTRANSFERASE"/>
    <property type="match status" value="1"/>
</dbReference>
<evidence type="ECO:0000313" key="8">
    <source>
        <dbReference type="Proteomes" id="UP000002297"/>
    </source>
</evidence>
<comment type="subcellular location">
    <subcellularLocation>
        <location evidence="1">Cell inner membrane</location>
    </subcellularLocation>
</comment>
<evidence type="ECO:0000256" key="5">
    <source>
        <dbReference type="ARBA" id="ARBA00023136"/>
    </source>
</evidence>
<dbReference type="CDD" id="cd07984">
    <property type="entry name" value="LPLAT_LABLAT-like"/>
    <property type="match status" value="1"/>
</dbReference>
<reference evidence="7 8" key="1">
    <citation type="journal article" date="2010" name="J. Bacteriol.">
        <title>The complete genome sequence of Croceibacter atlanticus HTCC2559T.</title>
        <authorList>
            <person name="Oh H.M."/>
            <person name="Kang I."/>
            <person name="Ferriera S."/>
            <person name="Giovannoni S.J."/>
            <person name="Cho J.C."/>
        </authorList>
    </citation>
    <scope>NUCLEOTIDE SEQUENCE [LARGE SCALE GENOMIC DNA]</scope>
    <source>
        <strain evidence="8">ATCC BAA-628 / HTCC2559 / KCTC 12090</strain>
    </source>
</reference>
<keyword evidence="8" id="KW-1185">Reference proteome</keyword>
<sequence length="294" mass="35091">MQRLAFILIYPLLLGLSKLPFWLFYRVSDCCYFIVYYIIRYRRNVVDSNLKRVFPNKTNSEIAKIRKGFYKHMCDMFLEMIKTLSISDKELKKRFVYTNLEALRELENLNKGNIIMCAHYASYEWILSAAFYNFKYKTYGIYKKIKNPYFDKLVKDIRSRYDSTIITTLETPKTMMRNKAKGTLASYGMIADQAPKGGKTDYWREFMGINTPVFVGSEVLAKRLDLAVTYLHIEKVKRGHYEATFKTITTEPKTVENYKITDAYFNYLEDQIREKPEHYLWTHKRWKHKRPVNS</sequence>
<dbReference type="HOGENOM" id="CLU_049421_4_1_10"/>
<keyword evidence="6" id="KW-0012">Acyltransferase</keyword>
<organism evidence="7 8">
    <name type="scientific">Croceibacter atlanticus (strain ATCC BAA-628 / JCM 21780 / CIP 108009 / IAM 15332 / KCTC 12090 / HTCC2559)</name>
    <dbReference type="NCBI Taxonomy" id="216432"/>
    <lineage>
        <taxon>Bacteria</taxon>
        <taxon>Pseudomonadati</taxon>
        <taxon>Bacteroidota</taxon>
        <taxon>Flavobacteriia</taxon>
        <taxon>Flavobacteriales</taxon>
        <taxon>Flavobacteriaceae</taxon>
        <taxon>Croceibacter</taxon>
    </lineage>
</organism>
<evidence type="ECO:0000256" key="4">
    <source>
        <dbReference type="ARBA" id="ARBA00022679"/>
    </source>
</evidence>